<protein>
    <submittedName>
        <fullName evidence="1">Uncharacterized protein</fullName>
    </submittedName>
</protein>
<evidence type="ECO:0000313" key="1">
    <source>
        <dbReference type="EMBL" id="KAI9510653.1"/>
    </source>
</evidence>
<comment type="caution">
    <text evidence="1">The sequence shown here is derived from an EMBL/GenBank/DDBJ whole genome shotgun (WGS) entry which is preliminary data.</text>
</comment>
<sequence length="197" mass="21849">MSDAIIGNIGEGVEEILAMRGVPVVIAFTNFDLVVSLEEYSESARARAYAQCEELSRSLFRRELKGVPAVIVSVDAQYRDLIGNLVVTTDRLITGSHAATTLRSNAKSAKSRIAPIPLVWSIAFRASQDISIQTSIEVRRSRFWHSLRSNQDFADQKLIKCVTIIHTEIIQIWNMNDKAGLSSPQPLLLSLGRLRLG</sequence>
<organism evidence="1 2">
    <name type="scientific">Russula earlei</name>
    <dbReference type="NCBI Taxonomy" id="71964"/>
    <lineage>
        <taxon>Eukaryota</taxon>
        <taxon>Fungi</taxon>
        <taxon>Dikarya</taxon>
        <taxon>Basidiomycota</taxon>
        <taxon>Agaricomycotina</taxon>
        <taxon>Agaricomycetes</taxon>
        <taxon>Russulales</taxon>
        <taxon>Russulaceae</taxon>
        <taxon>Russula</taxon>
    </lineage>
</organism>
<name>A0ACC0UGG6_9AGAM</name>
<evidence type="ECO:0000313" key="2">
    <source>
        <dbReference type="Proteomes" id="UP001207468"/>
    </source>
</evidence>
<keyword evidence="2" id="KW-1185">Reference proteome</keyword>
<gene>
    <name evidence="1" type="ORF">F5148DRAFT_1177479</name>
</gene>
<proteinExistence type="predicted"/>
<reference evidence="1" key="1">
    <citation type="submission" date="2021-03" db="EMBL/GenBank/DDBJ databases">
        <title>Evolutionary priming and transition to the ectomycorrhizal habit in an iconic lineage of mushroom-forming fungi: is preadaptation a requirement?</title>
        <authorList>
            <consortium name="DOE Joint Genome Institute"/>
            <person name="Looney B.P."/>
            <person name="Miyauchi S."/>
            <person name="Morin E."/>
            <person name="Drula E."/>
            <person name="Courty P.E."/>
            <person name="Chicoki N."/>
            <person name="Fauchery L."/>
            <person name="Kohler A."/>
            <person name="Kuo A."/>
            <person name="LaButti K."/>
            <person name="Pangilinan J."/>
            <person name="Lipzen A."/>
            <person name="Riley R."/>
            <person name="Andreopoulos W."/>
            <person name="He G."/>
            <person name="Johnson J."/>
            <person name="Barry K.W."/>
            <person name="Grigoriev I.V."/>
            <person name="Nagy L."/>
            <person name="Hibbett D."/>
            <person name="Henrissat B."/>
            <person name="Matheny P.B."/>
            <person name="Labbe J."/>
            <person name="Martin A.F."/>
        </authorList>
    </citation>
    <scope>NUCLEOTIDE SEQUENCE</scope>
    <source>
        <strain evidence="1">BPL698</strain>
    </source>
</reference>
<accession>A0ACC0UGG6</accession>
<dbReference type="Proteomes" id="UP001207468">
    <property type="component" value="Unassembled WGS sequence"/>
</dbReference>
<dbReference type="EMBL" id="JAGFNK010000037">
    <property type="protein sequence ID" value="KAI9510653.1"/>
    <property type="molecule type" value="Genomic_DNA"/>
</dbReference>